<keyword evidence="1" id="KW-0812">Transmembrane</keyword>
<keyword evidence="1" id="KW-1133">Transmembrane helix</keyword>
<feature type="transmembrane region" description="Helical" evidence="1">
    <location>
        <begin position="7"/>
        <end position="31"/>
    </location>
</feature>
<proteinExistence type="predicted"/>
<organism evidence="2 3">
    <name type="scientific">Methanobacterium paludis (strain DSM 25820 / JCM 18151 / SWAN1)</name>
    <dbReference type="NCBI Taxonomy" id="868131"/>
    <lineage>
        <taxon>Archaea</taxon>
        <taxon>Methanobacteriati</taxon>
        <taxon>Methanobacteriota</taxon>
        <taxon>Methanomada group</taxon>
        <taxon>Methanobacteria</taxon>
        <taxon>Methanobacteriales</taxon>
        <taxon>Methanobacteriaceae</taxon>
        <taxon>Methanobacterium</taxon>
    </lineage>
</organism>
<dbReference type="Proteomes" id="UP000009231">
    <property type="component" value="Chromosome"/>
</dbReference>
<evidence type="ECO:0000313" key="2">
    <source>
        <dbReference type="EMBL" id="AEG17078.1"/>
    </source>
</evidence>
<dbReference type="GeneID" id="10667506"/>
<name>F6D7D6_METPW</name>
<feature type="transmembrane region" description="Helical" evidence="1">
    <location>
        <begin position="43"/>
        <end position="63"/>
    </location>
</feature>
<reference evidence="2 3" key="1">
    <citation type="journal article" date="2014" name="Int. J. Syst. Evol. Microbiol.">
        <title>Methanobacterium paludis sp. nov. and a novel strain of Methanobacterium lacus isolated from northern peatlands.</title>
        <authorList>
            <person name="Cadillo-Quiroz H."/>
            <person name="Brauer S.L."/>
            <person name="Goodson N."/>
            <person name="Yavitt J.B."/>
            <person name="Zinder S.H."/>
        </authorList>
    </citation>
    <scope>NUCLEOTIDE SEQUENCE [LARGE SCALE GENOMIC DNA]</scope>
    <source>
        <strain evidence="3">DSM 25820 / JCM 18151 / SWAN1</strain>
    </source>
</reference>
<protein>
    <submittedName>
        <fullName evidence="2">Uncharacterized protein</fullName>
    </submittedName>
</protein>
<dbReference type="KEGG" id="mew:MSWAN_0030"/>
<dbReference type="OrthoDB" id="69168at2157"/>
<evidence type="ECO:0000256" key="1">
    <source>
        <dbReference type="SAM" id="Phobius"/>
    </source>
</evidence>
<accession>F6D7D6</accession>
<sequence>MDRKIIAGIILGAVTFIVVTFLALQALAWMGYAANTKMPGHNFVNAIAIFIGVIGASFAYTLINGHKNPPKEEDKMDVMDMMKKMGKKL</sequence>
<dbReference type="HOGENOM" id="CLU_2447712_0_0_2"/>
<evidence type="ECO:0000313" key="3">
    <source>
        <dbReference type="Proteomes" id="UP000009231"/>
    </source>
</evidence>
<keyword evidence="1" id="KW-0472">Membrane</keyword>
<dbReference type="AlphaFoldDB" id="F6D7D6"/>
<dbReference type="EMBL" id="CP002772">
    <property type="protein sequence ID" value="AEG17078.1"/>
    <property type="molecule type" value="Genomic_DNA"/>
</dbReference>
<dbReference type="RefSeq" id="WP_013824580.1">
    <property type="nucleotide sequence ID" value="NC_015574.1"/>
</dbReference>
<keyword evidence="3" id="KW-1185">Reference proteome</keyword>
<dbReference type="eggNOG" id="arCOG14013">
    <property type="taxonomic scope" value="Archaea"/>
</dbReference>
<gene>
    <name evidence="2" type="ordered locus">MSWAN_0030</name>
</gene>